<keyword evidence="4" id="KW-1185">Reference proteome</keyword>
<dbReference type="RefSeq" id="WP_258548086.1">
    <property type="nucleotide sequence ID" value="NZ_JARSBO010000013.1"/>
</dbReference>
<protein>
    <submittedName>
        <fullName evidence="3">EndoU domain-containing protein</fullName>
    </submittedName>
</protein>
<feature type="domain" description="Bacterial EndoU nuclease" evidence="2">
    <location>
        <begin position="54"/>
        <end position="201"/>
    </location>
</feature>
<evidence type="ECO:0000313" key="4">
    <source>
        <dbReference type="Proteomes" id="UP001529180"/>
    </source>
</evidence>
<accession>A0ABT6GHH5</accession>
<evidence type="ECO:0000313" key="3">
    <source>
        <dbReference type="EMBL" id="MDG4721513.1"/>
    </source>
</evidence>
<keyword evidence="1" id="KW-0732">Signal</keyword>
<dbReference type="EMBL" id="JARSBO010000013">
    <property type="protein sequence ID" value="MDG4721513.1"/>
    <property type="molecule type" value="Genomic_DNA"/>
</dbReference>
<gene>
    <name evidence="3" type="ORF">P7680_21080</name>
</gene>
<comment type="caution">
    <text evidence="3">The sequence shown here is derived from an EMBL/GenBank/DDBJ whole genome shotgun (WGS) entry which is preliminary data.</text>
</comment>
<organism evidence="3 4">
    <name type="scientific">Thalassospira aquimaris</name>
    <dbReference type="NCBI Taxonomy" id="3037796"/>
    <lineage>
        <taxon>Bacteria</taxon>
        <taxon>Pseudomonadati</taxon>
        <taxon>Pseudomonadota</taxon>
        <taxon>Alphaproteobacteria</taxon>
        <taxon>Rhodospirillales</taxon>
        <taxon>Thalassospiraceae</taxon>
        <taxon>Thalassospira</taxon>
    </lineage>
</organism>
<feature type="signal peptide" evidence="1">
    <location>
        <begin position="1"/>
        <end position="28"/>
    </location>
</feature>
<dbReference type="Pfam" id="PF14436">
    <property type="entry name" value="EndoU_bacteria"/>
    <property type="match status" value="1"/>
</dbReference>
<evidence type="ECO:0000256" key="1">
    <source>
        <dbReference type="SAM" id="SignalP"/>
    </source>
</evidence>
<proteinExistence type="predicted"/>
<sequence length="202" mass="21108">MFGDRMMVRVVQIGAMSLALMLSGAAWADQVDLAGQVCADGPHWSDTEPAINLAHVFCGEVKSNGRAAGFHARPGGVNPATITSVEITQPANTSGVYAGMVTFAKPDASAGASSERRDPVKFSSIFPDSCSFDQIVASILSAHDNRTDCPAGSPGWWQCGLNRPKDAALSAGLCVGDDPDGVFTIAIGLLRDGRINTAFPLR</sequence>
<name>A0ABT6GHH5_9PROT</name>
<dbReference type="Proteomes" id="UP001529180">
    <property type="component" value="Unassembled WGS sequence"/>
</dbReference>
<reference evidence="3 4" key="1">
    <citation type="submission" date="2023-03" db="EMBL/GenBank/DDBJ databases">
        <title>Strain FZY0004 represents a novel species in the genus Thalassospira isolated from seawater.</title>
        <authorList>
            <person name="Fu Z.-Y."/>
        </authorList>
    </citation>
    <scope>NUCLEOTIDE SEQUENCE [LARGE SCALE GENOMIC DNA]</scope>
    <source>
        <strain evidence="3 4">FZY0004</strain>
    </source>
</reference>
<evidence type="ECO:0000259" key="2">
    <source>
        <dbReference type="Pfam" id="PF14436"/>
    </source>
</evidence>
<dbReference type="InterPro" id="IPR029501">
    <property type="entry name" value="EndoU_bac"/>
</dbReference>
<feature type="chain" id="PRO_5045958319" evidence="1">
    <location>
        <begin position="29"/>
        <end position="202"/>
    </location>
</feature>